<feature type="coiled-coil region" evidence="1">
    <location>
        <begin position="284"/>
        <end position="332"/>
    </location>
</feature>
<dbReference type="AlphaFoldDB" id="A0AAD8BRD5"/>
<reference evidence="3" key="1">
    <citation type="journal article" date="2023" name="PLoS Negl. Trop. Dis.">
        <title>A genome sequence for Biomphalaria pfeifferi, the major vector snail for the human-infecting parasite Schistosoma mansoni.</title>
        <authorList>
            <person name="Bu L."/>
            <person name="Lu L."/>
            <person name="Laidemitt M.R."/>
            <person name="Zhang S.M."/>
            <person name="Mutuku M."/>
            <person name="Mkoji G."/>
            <person name="Steinauer M."/>
            <person name="Loker E.S."/>
        </authorList>
    </citation>
    <scope>NUCLEOTIDE SEQUENCE</scope>
    <source>
        <strain evidence="3">KasaAsao</strain>
    </source>
</reference>
<evidence type="ECO:0000313" key="3">
    <source>
        <dbReference type="EMBL" id="KAK0058642.1"/>
    </source>
</evidence>
<reference evidence="3" key="2">
    <citation type="submission" date="2023-04" db="EMBL/GenBank/DDBJ databases">
        <authorList>
            <person name="Bu L."/>
            <person name="Lu L."/>
            <person name="Laidemitt M.R."/>
            <person name="Zhang S.M."/>
            <person name="Mutuku M."/>
            <person name="Mkoji G."/>
            <person name="Steinauer M."/>
            <person name="Loker E.S."/>
        </authorList>
    </citation>
    <scope>NUCLEOTIDE SEQUENCE</scope>
    <source>
        <strain evidence="3">KasaAsao</strain>
        <tissue evidence="3">Whole Snail</tissue>
    </source>
</reference>
<feature type="non-terminal residue" evidence="3">
    <location>
        <position position="1"/>
    </location>
</feature>
<comment type="caution">
    <text evidence="3">The sequence shown here is derived from an EMBL/GenBank/DDBJ whole genome shotgun (WGS) entry which is preliminary data.</text>
</comment>
<dbReference type="EMBL" id="JASAOG010000047">
    <property type="protein sequence ID" value="KAK0058642.1"/>
    <property type="molecule type" value="Genomic_DNA"/>
</dbReference>
<feature type="region of interest" description="Disordered" evidence="2">
    <location>
        <begin position="22"/>
        <end position="55"/>
    </location>
</feature>
<protein>
    <submittedName>
        <fullName evidence="3">Uncharacterized protein</fullName>
    </submittedName>
</protein>
<keyword evidence="1" id="KW-0175">Coiled coil</keyword>
<proteinExistence type="predicted"/>
<evidence type="ECO:0000256" key="1">
    <source>
        <dbReference type="SAM" id="Coils"/>
    </source>
</evidence>
<gene>
    <name evidence="3" type="ORF">Bpfe_011947</name>
</gene>
<evidence type="ECO:0000313" key="4">
    <source>
        <dbReference type="Proteomes" id="UP001233172"/>
    </source>
</evidence>
<feature type="compositionally biased region" description="Polar residues" evidence="2">
    <location>
        <begin position="356"/>
        <end position="367"/>
    </location>
</feature>
<dbReference type="Proteomes" id="UP001233172">
    <property type="component" value="Unassembled WGS sequence"/>
</dbReference>
<name>A0AAD8BRD5_BIOPF</name>
<feature type="compositionally biased region" description="Basic and acidic residues" evidence="2">
    <location>
        <begin position="346"/>
        <end position="355"/>
    </location>
</feature>
<organism evidence="3 4">
    <name type="scientific">Biomphalaria pfeifferi</name>
    <name type="common">Bloodfluke planorb</name>
    <name type="synonym">Freshwater snail</name>
    <dbReference type="NCBI Taxonomy" id="112525"/>
    <lineage>
        <taxon>Eukaryota</taxon>
        <taxon>Metazoa</taxon>
        <taxon>Spiralia</taxon>
        <taxon>Lophotrochozoa</taxon>
        <taxon>Mollusca</taxon>
        <taxon>Gastropoda</taxon>
        <taxon>Heterobranchia</taxon>
        <taxon>Euthyneura</taxon>
        <taxon>Panpulmonata</taxon>
        <taxon>Hygrophila</taxon>
        <taxon>Lymnaeoidea</taxon>
        <taxon>Planorbidae</taxon>
        <taxon>Biomphalaria</taxon>
    </lineage>
</organism>
<sequence>MSSREGLCFPCYKCCLKNSAKEEETEREEDREGLLDRPENTSVEIPAGLAEGNLTPEGFERVDSSHISNLTVNNSGSITGNELQPGDETDKLNGCGPASIHEMNEILKKKIRYIFREYITSANILYVFHKYNVAVLNESDIIDVKYKMKRHGPIEGAHLLLDRLVVYKGWFHCLIQVLKDPKVRLLPAAEQLEKIQDELCIKYPQCIKLTEDVSAGETSITADNPNKVKGQNRNTRYIPSQVNIFQEIIAKARQDNKIMMEEIIRLNDIKAELHQSLKSKDIQVEKIANRNEELILQLQMSREETQTLMQKIDHLSLMLQASHEEIEKLEQVKDLVCDSCKRKREMKLSIEDNDKQSTVPRNEQSKK</sequence>
<keyword evidence="4" id="KW-1185">Reference proteome</keyword>
<dbReference type="Gene3D" id="1.10.533.10">
    <property type="entry name" value="Death Domain, Fas"/>
    <property type="match status" value="1"/>
</dbReference>
<accession>A0AAD8BRD5</accession>
<dbReference type="InterPro" id="IPR011029">
    <property type="entry name" value="DEATH-like_dom_sf"/>
</dbReference>
<evidence type="ECO:0000256" key="2">
    <source>
        <dbReference type="SAM" id="MobiDB-lite"/>
    </source>
</evidence>
<feature type="compositionally biased region" description="Basic and acidic residues" evidence="2">
    <location>
        <begin position="22"/>
        <end position="39"/>
    </location>
</feature>
<feature type="region of interest" description="Disordered" evidence="2">
    <location>
        <begin position="346"/>
        <end position="367"/>
    </location>
</feature>